<reference evidence="1" key="1">
    <citation type="submission" date="2022-08" db="EMBL/GenBank/DDBJ databases">
        <title>A Global Phylogenomic Analysis of the Shiitake Genus Lentinula.</title>
        <authorList>
            <consortium name="DOE Joint Genome Institute"/>
            <person name="Sierra-Patev S."/>
            <person name="Min B."/>
            <person name="Naranjo-Ortiz M."/>
            <person name="Looney B."/>
            <person name="Konkel Z."/>
            <person name="Slot J.C."/>
            <person name="Sakamoto Y."/>
            <person name="Steenwyk J.L."/>
            <person name="Rokas A."/>
            <person name="Carro J."/>
            <person name="Camarero S."/>
            <person name="Ferreira P."/>
            <person name="Molpeceres G."/>
            <person name="Ruiz-Duenas F.J."/>
            <person name="Serrano A."/>
            <person name="Henrissat B."/>
            <person name="Drula E."/>
            <person name="Hughes K.W."/>
            <person name="Mata J.L."/>
            <person name="Ishikawa N.K."/>
            <person name="Vargas-Isla R."/>
            <person name="Ushijima S."/>
            <person name="Smith C.A."/>
            <person name="Ahrendt S."/>
            <person name="Andreopoulos W."/>
            <person name="He G."/>
            <person name="Labutti K."/>
            <person name="Lipzen A."/>
            <person name="Ng V."/>
            <person name="Riley R."/>
            <person name="Sandor L."/>
            <person name="Barry K."/>
            <person name="Martinez A.T."/>
            <person name="Xiao Y."/>
            <person name="Gibbons J.G."/>
            <person name="Terashima K."/>
            <person name="Grigoriev I.V."/>
            <person name="Hibbett D.S."/>
        </authorList>
    </citation>
    <scope>NUCLEOTIDE SEQUENCE</scope>
    <source>
        <strain evidence="1">JLM2183</strain>
    </source>
</reference>
<dbReference type="Proteomes" id="UP001150266">
    <property type="component" value="Unassembled WGS sequence"/>
</dbReference>
<dbReference type="OrthoDB" id="190201at2759"/>
<dbReference type="AlphaFoldDB" id="A0A9W8ZVZ1"/>
<sequence>MNTEPSPKLDHAVDFIVGSRTFQTYYKVLGNLQAGKCPIVMLHGGPGCWIGYRDFPDSPAEFWSMDLFKDELDNLLHHLGVLASDYAATRMHSGLRILILANTFCSSKLYREGVAYWIDQLPDGLSEIIKKHKANGTTDAEEYKNAMQFYNNLHICTLDPWPQHLITSLEFAKENHLINALHRITCPTLLVSSPADEMWEPCIRPIFDKIPTYSSHLPMYETPERYVDC</sequence>
<evidence type="ECO:0000313" key="1">
    <source>
        <dbReference type="EMBL" id="KAJ4467625.1"/>
    </source>
</evidence>
<accession>A0A9W8ZVZ1</accession>
<keyword evidence="1" id="KW-0378">Hydrolase</keyword>
<dbReference type="Gene3D" id="3.40.50.1820">
    <property type="entry name" value="alpha/beta hydrolase"/>
    <property type="match status" value="1"/>
</dbReference>
<comment type="caution">
    <text evidence="1">The sequence shown here is derived from an EMBL/GenBank/DDBJ whole genome shotgun (WGS) entry which is preliminary data.</text>
</comment>
<gene>
    <name evidence="1" type="ORF">J3R30DRAFT_3662468</name>
</gene>
<keyword evidence="2" id="KW-1185">Reference proteome</keyword>
<dbReference type="EMBL" id="JAOTPV010000041">
    <property type="protein sequence ID" value="KAJ4467625.1"/>
    <property type="molecule type" value="Genomic_DNA"/>
</dbReference>
<dbReference type="GO" id="GO:0016787">
    <property type="term" value="F:hydrolase activity"/>
    <property type="evidence" value="ECO:0007669"/>
    <property type="project" value="UniProtKB-KW"/>
</dbReference>
<dbReference type="SUPFAM" id="SSF53474">
    <property type="entry name" value="alpha/beta-Hydrolases"/>
    <property type="match status" value="1"/>
</dbReference>
<organism evidence="1 2">
    <name type="scientific">Lentinula aciculospora</name>
    <dbReference type="NCBI Taxonomy" id="153920"/>
    <lineage>
        <taxon>Eukaryota</taxon>
        <taxon>Fungi</taxon>
        <taxon>Dikarya</taxon>
        <taxon>Basidiomycota</taxon>
        <taxon>Agaricomycotina</taxon>
        <taxon>Agaricomycetes</taxon>
        <taxon>Agaricomycetidae</taxon>
        <taxon>Agaricales</taxon>
        <taxon>Marasmiineae</taxon>
        <taxon>Omphalotaceae</taxon>
        <taxon>Lentinula</taxon>
    </lineage>
</organism>
<dbReference type="InterPro" id="IPR029058">
    <property type="entry name" value="AB_hydrolase_fold"/>
</dbReference>
<evidence type="ECO:0000313" key="2">
    <source>
        <dbReference type="Proteomes" id="UP001150266"/>
    </source>
</evidence>
<proteinExistence type="predicted"/>
<protein>
    <submittedName>
        <fullName evidence="1">Alpha/Beta hydrolase protein</fullName>
    </submittedName>
</protein>
<name>A0A9W8ZVZ1_9AGAR</name>